<feature type="region of interest" description="Disordered" evidence="1">
    <location>
        <begin position="56"/>
        <end position="78"/>
    </location>
</feature>
<sequence length="109" mass="11389">MCAGSNPAGGTSLEVPKDLATSVSAEGGVFLFPRSWAAKARPWRVVRPVHAAELEAPGPIGARGRGGPRNVPGAWDSQLGRTGLTGWWPPLSLLVPPQASKRTGNESRP</sequence>
<comment type="caution">
    <text evidence="2">The sequence shown here is derived from an EMBL/GenBank/DDBJ whole genome shotgun (WGS) entry which is preliminary data.</text>
</comment>
<name>A0ABN3RRT2_9ACTN</name>
<proteinExistence type="predicted"/>
<dbReference type="EMBL" id="BAAARK010000007">
    <property type="protein sequence ID" value="GAA2659123.1"/>
    <property type="molecule type" value="Genomic_DNA"/>
</dbReference>
<protein>
    <submittedName>
        <fullName evidence="2">Uncharacterized protein</fullName>
    </submittedName>
</protein>
<keyword evidence="3" id="KW-1185">Reference proteome</keyword>
<dbReference type="Proteomes" id="UP001500994">
    <property type="component" value="Unassembled WGS sequence"/>
</dbReference>
<accession>A0ABN3RRT2</accession>
<gene>
    <name evidence="2" type="ORF">GCM10009864_27400</name>
</gene>
<evidence type="ECO:0000313" key="2">
    <source>
        <dbReference type="EMBL" id="GAA2659123.1"/>
    </source>
</evidence>
<reference evidence="2 3" key="1">
    <citation type="journal article" date="2019" name="Int. J. Syst. Evol. Microbiol.">
        <title>The Global Catalogue of Microorganisms (GCM) 10K type strain sequencing project: providing services to taxonomists for standard genome sequencing and annotation.</title>
        <authorList>
            <consortium name="The Broad Institute Genomics Platform"/>
            <consortium name="The Broad Institute Genome Sequencing Center for Infectious Disease"/>
            <person name="Wu L."/>
            <person name="Ma J."/>
        </authorList>
    </citation>
    <scope>NUCLEOTIDE SEQUENCE [LARGE SCALE GENOMIC DNA]</scope>
    <source>
        <strain evidence="2 3">JCM 16374</strain>
    </source>
</reference>
<evidence type="ECO:0000256" key="1">
    <source>
        <dbReference type="SAM" id="MobiDB-lite"/>
    </source>
</evidence>
<organism evidence="2 3">
    <name type="scientific">Streptomyces lunalinharesii</name>
    <dbReference type="NCBI Taxonomy" id="333384"/>
    <lineage>
        <taxon>Bacteria</taxon>
        <taxon>Bacillati</taxon>
        <taxon>Actinomycetota</taxon>
        <taxon>Actinomycetes</taxon>
        <taxon>Kitasatosporales</taxon>
        <taxon>Streptomycetaceae</taxon>
        <taxon>Streptomyces</taxon>
    </lineage>
</organism>
<evidence type="ECO:0000313" key="3">
    <source>
        <dbReference type="Proteomes" id="UP001500994"/>
    </source>
</evidence>